<sequence>MAYEETLKELDLFSLEKRKLKGDLITEPRRKDKGQWVQVAPAEVSSQYKKEIFTVRTINHWNNLPRDVVESSSLEVFKMLFVRRVVKPAFVKKSHTRNPDPFGQGTIIHVACMLTNTLVVLLGQWHWSSEHTPVKHPLQGRWGWRAVGPDGSTRSQQSAIALHRTDW</sequence>
<comment type="caution">
    <text evidence="1">The sequence shown here is derived from an EMBL/GenBank/DDBJ whole genome shotgun (WGS) entry which is preliminary data.</text>
</comment>
<gene>
    <name evidence="1" type="ORF">QYF61_007827</name>
</gene>
<dbReference type="Proteomes" id="UP001333110">
    <property type="component" value="Unassembled WGS sequence"/>
</dbReference>
<reference evidence="1 2" key="1">
    <citation type="journal article" date="2023" name="J. Hered.">
        <title>Chromosome-level genome of the wood stork (Mycteria americana) provides insight into avian chromosome evolution.</title>
        <authorList>
            <person name="Flamio R. Jr."/>
            <person name="Ramstad K.M."/>
        </authorList>
    </citation>
    <scope>NUCLEOTIDE SEQUENCE [LARGE SCALE GENOMIC DNA]</scope>
    <source>
        <strain evidence="1">JAX WOST 10</strain>
    </source>
</reference>
<name>A0AAN7RX62_MYCAM</name>
<keyword evidence="2" id="KW-1185">Reference proteome</keyword>
<evidence type="ECO:0000313" key="2">
    <source>
        <dbReference type="Proteomes" id="UP001333110"/>
    </source>
</evidence>
<protein>
    <submittedName>
        <fullName evidence="1">Uncharacterized protein</fullName>
    </submittedName>
</protein>
<organism evidence="1 2">
    <name type="scientific">Mycteria americana</name>
    <name type="common">Wood stork</name>
    <dbReference type="NCBI Taxonomy" id="33587"/>
    <lineage>
        <taxon>Eukaryota</taxon>
        <taxon>Metazoa</taxon>
        <taxon>Chordata</taxon>
        <taxon>Craniata</taxon>
        <taxon>Vertebrata</taxon>
        <taxon>Euteleostomi</taxon>
        <taxon>Archelosauria</taxon>
        <taxon>Archosauria</taxon>
        <taxon>Dinosauria</taxon>
        <taxon>Saurischia</taxon>
        <taxon>Theropoda</taxon>
        <taxon>Coelurosauria</taxon>
        <taxon>Aves</taxon>
        <taxon>Neognathae</taxon>
        <taxon>Neoaves</taxon>
        <taxon>Aequornithes</taxon>
        <taxon>Ciconiiformes</taxon>
        <taxon>Ciconiidae</taxon>
        <taxon>Mycteria</taxon>
    </lineage>
</organism>
<accession>A0AAN7RX62</accession>
<evidence type="ECO:0000313" key="1">
    <source>
        <dbReference type="EMBL" id="KAK4823879.1"/>
    </source>
</evidence>
<proteinExistence type="predicted"/>
<dbReference type="EMBL" id="JAUNZN010000003">
    <property type="protein sequence ID" value="KAK4823879.1"/>
    <property type="molecule type" value="Genomic_DNA"/>
</dbReference>
<dbReference type="AlphaFoldDB" id="A0AAN7RX62"/>